<protein>
    <recommendedName>
        <fullName evidence="2">non-specific serine/threonine protein kinase</fullName>
        <ecNumber evidence="2">2.7.11.1</ecNumber>
    </recommendedName>
</protein>
<evidence type="ECO:0000256" key="3">
    <source>
        <dbReference type="ARBA" id="ARBA00022527"/>
    </source>
</evidence>
<dbReference type="PROSITE" id="PS50011">
    <property type="entry name" value="PROTEIN_KINASE_DOM"/>
    <property type="match status" value="1"/>
</dbReference>
<feature type="binding site" evidence="10">
    <location>
        <position position="251"/>
    </location>
    <ligand>
        <name>ATP</name>
        <dbReference type="ChEBI" id="CHEBI:30616"/>
    </ligand>
</feature>
<dbReference type="InterPro" id="IPR000719">
    <property type="entry name" value="Prot_kinase_dom"/>
</dbReference>
<dbReference type="Pfam" id="PF00069">
    <property type="entry name" value="Pkinase"/>
    <property type="match status" value="1"/>
</dbReference>
<name>A0A914M0D5_MELIC</name>
<proteinExistence type="inferred from homology"/>
<evidence type="ECO:0000313" key="12">
    <source>
        <dbReference type="Proteomes" id="UP000887563"/>
    </source>
</evidence>
<dbReference type="Gene3D" id="3.30.200.20">
    <property type="entry name" value="Phosphorylase Kinase, domain 1"/>
    <property type="match status" value="1"/>
</dbReference>
<dbReference type="Gene3D" id="1.10.510.10">
    <property type="entry name" value="Transferase(Phosphotransferase) domain 1"/>
    <property type="match status" value="1"/>
</dbReference>
<evidence type="ECO:0000256" key="2">
    <source>
        <dbReference type="ARBA" id="ARBA00012513"/>
    </source>
</evidence>
<evidence type="ECO:0000256" key="6">
    <source>
        <dbReference type="ARBA" id="ARBA00022777"/>
    </source>
</evidence>
<evidence type="ECO:0000256" key="9">
    <source>
        <dbReference type="ARBA" id="ARBA00048679"/>
    </source>
</evidence>
<dbReference type="SUPFAM" id="SSF56112">
    <property type="entry name" value="Protein kinase-like (PK-like)"/>
    <property type="match status" value="1"/>
</dbReference>
<keyword evidence="7 10" id="KW-0067">ATP-binding</keyword>
<accession>A0A914M0D5</accession>
<dbReference type="InterPro" id="IPR017441">
    <property type="entry name" value="Protein_kinase_ATP_BS"/>
</dbReference>
<evidence type="ECO:0000256" key="1">
    <source>
        <dbReference type="ARBA" id="ARBA00010886"/>
    </source>
</evidence>
<dbReference type="Proteomes" id="UP000887563">
    <property type="component" value="Unplaced"/>
</dbReference>
<dbReference type="CDD" id="cd08215">
    <property type="entry name" value="STKc_Nek"/>
    <property type="match status" value="1"/>
</dbReference>
<evidence type="ECO:0000256" key="4">
    <source>
        <dbReference type="ARBA" id="ARBA00022679"/>
    </source>
</evidence>
<keyword evidence="4" id="KW-0808">Transferase</keyword>
<dbReference type="PANTHER" id="PTHR44899">
    <property type="entry name" value="CAMK FAMILY PROTEIN KINASE"/>
    <property type="match status" value="1"/>
</dbReference>
<dbReference type="PROSITE" id="PS00107">
    <property type="entry name" value="PROTEIN_KINASE_ATP"/>
    <property type="match status" value="1"/>
</dbReference>
<evidence type="ECO:0000256" key="10">
    <source>
        <dbReference type="PROSITE-ProRule" id="PRU10141"/>
    </source>
</evidence>
<keyword evidence="6" id="KW-0418">Kinase</keyword>
<dbReference type="SMART" id="SM00220">
    <property type="entry name" value="S_TKc"/>
    <property type="match status" value="1"/>
</dbReference>
<dbReference type="InterPro" id="IPR051131">
    <property type="entry name" value="NEK_Ser/Thr_kinase_NIMA"/>
</dbReference>
<keyword evidence="5 10" id="KW-0547">Nucleotide-binding</keyword>
<keyword evidence="12" id="KW-1185">Reference proteome</keyword>
<reference evidence="13" key="1">
    <citation type="submission" date="2022-11" db="UniProtKB">
        <authorList>
            <consortium name="WormBaseParasite"/>
        </authorList>
    </citation>
    <scope>IDENTIFICATION</scope>
</reference>
<dbReference type="WBParaSite" id="Minc3s00994g19675">
    <property type="protein sequence ID" value="Minc3s00994g19675"/>
    <property type="gene ID" value="Minc3s00994g19675"/>
</dbReference>
<dbReference type="InterPro" id="IPR008271">
    <property type="entry name" value="Ser/Thr_kinase_AS"/>
</dbReference>
<dbReference type="PANTHER" id="PTHR44899:SF3">
    <property type="entry name" value="SERINE_THREONINE-PROTEIN KINASE NEK1"/>
    <property type="match status" value="1"/>
</dbReference>
<evidence type="ECO:0000256" key="7">
    <source>
        <dbReference type="ARBA" id="ARBA00022840"/>
    </source>
</evidence>
<comment type="catalytic activity">
    <reaction evidence="8">
        <text>L-threonyl-[protein] + ATP = O-phospho-L-threonyl-[protein] + ADP + H(+)</text>
        <dbReference type="Rhea" id="RHEA:46608"/>
        <dbReference type="Rhea" id="RHEA-COMP:11060"/>
        <dbReference type="Rhea" id="RHEA-COMP:11605"/>
        <dbReference type="ChEBI" id="CHEBI:15378"/>
        <dbReference type="ChEBI" id="CHEBI:30013"/>
        <dbReference type="ChEBI" id="CHEBI:30616"/>
        <dbReference type="ChEBI" id="CHEBI:61977"/>
        <dbReference type="ChEBI" id="CHEBI:456216"/>
        <dbReference type="EC" id="2.7.11.1"/>
    </reaction>
</comment>
<evidence type="ECO:0000313" key="13">
    <source>
        <dbReference type="WBParaSite" id="Minc3s00994g19675"/>
    </source>
</evidence>
<evidence type="ECO:0000256" key="5">
    <source>
        <dbReference type="ARBA" id="ARBA00022741"/>
    </source>
</evidence>
<dbReference type="AlphaFoldDB" id="A0A914M0D5"/>
<organism evidence="12 13">
    <name type="scientific">Meloidogyne incognita</name>
    <name type="common">Southern root-knot nematode worm</name>
    <name type="synonym">Oxyuris incognita</name>
    <dbReference type="NCBI Taxonomy" id="6306"/>
    <lineage>
        <taxon>Eukaryota</taxon>
        <taxon>Metazoa</taxon>
        <taxon>Ecdysozoa</taxon>
        <taxon>Nematoda</taxon>
        <taxon>Chromadorea</taxon>
        <taxon>Rhabditida</taxon>
        <taxon>Tylenchina</taxon>
        <taxon>Tylenchomorpha</taxon>
        <taxon>Tylenchoidea</taxon>
        <taxon>Meloidogynidae</taxon>
        <taxon>Meloidogyninae</taxon>
        <taxon>Meloidogyne</taxon>
        <taxon>Meloidogyne incognita group</taxon>
    </lineage>
</organism>
<evidence type="ECO:0000259" key="11">
    <source>
        <dbReference type="PROSITE" id="PS50011"/>
    </source>
</evidence>
<keyword evidence="3" id="KW-0723">Serine/threonine-protein kinase</keyword>
<comment type="similarity">
    <text evidence="1">Belongs to the protein kinase superfamily. NEK Ser/Thr protein kinase family. NIMA subfamily.</text>
</comment>
<dbReference type="GO" id="GO:0004674">
    <property type="term" value="F:protein serine/threonine kinase activity"/>
    <property type="evidence" value="ECO:0007669"/>
    <property type="project" value="UniProtKB-KW"/>
</dbReference>
<dbReference type="PROSITE" id="PS00108">
    <property type="entry name" value="PROTEIN_KINASE_ST"/>
    <property type="match status" value="1"/>
</dbReference>
<sequence length="508" mass="58304">MLATLMQQRKKSINIKREKNTQLLAINNDRKISAPAVILTTKTKNKISSNRLAEVNSAFVAFSAAAATSESNIVVDETTTIITAPITRNRCFSDTKTAHVKRGKGVFLHWQQWSKRQNQQQQVNDQYQQKHCTLEEEETNQIDDACVNSNESKNIIRSTSSFAALREEEKDDNNEDFVVNRNVKRSMSTCTMINNGNGDINYTESNRQNNQQTKLRLKNFKKLRDLGRGAYGICGLYKDERSILNKQVVIKRVSLECKSENEKQKISYEANLLRKLIHPNIIRLQDSFIETEQLCIVMEYLEGGTLDRMLQERKGIKMGQDLILYYFTQLTMAIDYIHAMKVLHRDIKTQNIFLNRKMTIVKVGDFGISKELNSKCPQASTVIGTPNYLSPEICSGRSYDVKSDIWSMGCVLYEMVELRKAYEGESLSSLLIRIARGEHGPISSTVTQDMRNLVESLLNIDDNKRPSTTEILLRPMVLRKWMEIHENLGRIEPDIELYTKETHSEKVK</sequence>
<dbReference type="InterPro" id="IPR011009">
    <property type="entry name" value="Kinase-like_dom_sf"/>
</dbReference>
<evidence type="ECO:0000256" key="8">
    <source>
        <dbReference type="ARBA" id="ARBA00047899"/>
    </source>
</evidence>
<feature type="domain" description="Protein kinase" evidence="11">
    <location>
        <begin position="220"/>
        <end position="477"/>
    </location>
</feature>
<comment type="catalytic activity">
    <reaction evidence="9">
        <text>L-seryl-[protein] + ATP = O-phospho-L-seryl-[protein] + ADP + H(+)</text>
        <dbReference type="Rhea" id="RHEA:17989"/>
        <dbReference type="Rhea" id="RHEA-COMP:9863"/>
        <dbReference type="Rhea" id="RHEA-COMP:11604"/>
        <dbReference type="ChEBI" id="CHEBI:15378"/>
        <dbReference type="ChEBI" id="CHEBI:29999"/>
        <dbReference type="ChEBI" id="CHEBI:30616"/>
        <dbReference type="ChEBI" id="CHEBI:83421"/>
        <dbReference type="ChEBI" id="CHEBI:456216"/>
        <dbReference type="EC" id="2.7.11.1"/>
    </reaction>
</comment>
<dbReference type="EC" id="2.7.11.1" evidence="2"/>
<dbReference type="GO" id="GO:0005524">
    <property type="term" value="F:ATP binding"/>
    <property type="evidence" value="ECO:0007669"/>
    <property type="project" value="UniProtKB-UniRule"/>
</dbReference>